<dbReference type="PROSITE" id="PS51339">
    <property type="entry name" value="PPASE_MYOTUBULARIN"/>
    <property type="match status" value="1"/>
</dbReference>
<organism evidence="3">
    <name type="scientific">Spumella elongata</name>
    <dbReference type="NCBI Taxonomy" id="89044"/>
    <lineage>
        <taxon>Eukaryota</taxon>
        <taxon>Sar</taxon>
        <taxon>Stramenopiles</taxon>
        <taxon>Ochrophyta</taxon>
        <taxon>Chrysophyceae</taxon>
        <taxon>Chromulinales</taxon>
        <taxon>Chromulinaceae</taxon>
        <taxon>Spumella</taxon>
    </lineage>
</organism>
<feature type="domain" description="Myotubularin phosphatase" evidence="2">
    <location>
        <begin position="1"/>
        <end position="147"/>
    </location>
</feature>
<feature type="compositionally biased region" description="Polar residues" evidence="1">
    <location>
        <begin position="217"/>
        <end position="244"/>
    </location>
</feature>
<dbReference type="GO" id="GO:0004438">
    <property type="term" value="F:phosphatidylinositol-3-phosphate phosphatase activity"/>
    <property type="evidence" value="ECO:0007669"/>
    <property type="project" value="TreeGrafter"/>
</dbReference>
<name>A0A7S3HCL5_9STRA</name>
<feature type="region of interest" description="Disordered" evidence="1">
    <location>
        <begin position="501"/>
        <end position="537"/>
    </location>
</feature>
<dbReference type="GO" id="GO:0046856">
    <property type="term" value="P:phosphatidylinositol dephosphorylation"/>
    <property type="evidence" value="ECO:0007669"/>
    <property type="project" value="TreeGrafter"/>
</dbReference>
<dbReference type="AlphaFoldDB" id="A0A7S3HCL5"/>
<dbReference type="Pfam" id="PF06602">
    <property type="entry name" value="Myotub-related"/>
    <property type="match status" value="1"/>
</dbReference>
<dbReference type="InterPro" id="IPR029021">
    <property type="entry name" value="Prot-tyrosine_phosphatase-like"/>
</dbReference>
<gene>
    <name evidence="3" type="ORF">SELO1098_LOCUS20027</name>
</gene>
<dbReference type="GO" id="GO:0005737">
    <property type="term" value="C:cytoplasm"/>
    <property type="evidence" value="ECO:0007669"/>
    <property type="project" value="TreeGrafter"/>
</dbReference>
<feature type="compositionally biased region" description="Low complexity" evidence="1">
    <location>
        <begin position="298"/>
        <end position="312"/>
    </location>
</feature>
<evidence type="ECO:0000256" key="1">
    <source>
        <dbReference type="SAM" id="MobiDB-lite"/>
    </source>
</evidence>
<dbReference type="PANTHER" id="PTHR10807:SF128">
    <property type="entry name" value="PHOSPHATIDYLINOSITOL-3,5-BISPHOSPHATE 3-PHOSPHATASE"/>
    <property type="match status" value="1"/>
</dbReference>
<dbReference type="InterPro" id="IPR030564">
    <property type="entry name" value="Myotubularin"/>
</dbReference>
<evidence type="ECO:0000259" key="2">
    <source>
        <dbReference type="PROSITE" id="PS51339"/>
    </source>
</evidence>
<dbReference type="SUPFAM" id="SSF52799">
    <property type="entry name" value="(Phosphotyrosine protein) phosphatases II"/>
    <property type="match status" value="1"/>
</dbReference>
<sequence>MDPFFRTIEGFATLVEKEWCAFGHKFQDRCGHGQMAENLPDERSPVFLQFLDVLYQLLVQFPNAFEFTDTLLLFLADHLNSCLFGNFLGNSEKERVEDLDVRTLTKSLWSYVFGKRNLFVNPQYSAFEKPIWPACGAASIQVWSRFWLRWDSSAHPNNLAGNPWHDDWGNGAETDPNLVVKRSSYSYVSKSAASSNGPASGGQSVKRPLGVRHLMPTQHSDGSLNSNFTSSSVGVVNAGANTPGKSAEDLQSHHRDPHQSQPNQEEQVEGSSGVEAPMGLDETLQDDASQNQKEAEPESVVESVPEPVEPLTSADTTVAVVEEADASAACPASTTSSAAFADVFTTADNAVTLEYVTTSSIEAIAAPEVTHSTEPASTSNEGVSEKDLEDMLDALEGLPEPPNANIQGIEDAPLAATEASREEDESIDEEFQVMHDRGANGAGPSPNHRNYRIKRSVDSTTGVTFSDMYDISENGTPASDRRSPVSYMNVEDVAASIVANEASEEEHDTSAHINNDNGVVDSDAETETTSGNNVAFV</sequence>
<dbReference type="PANTHER" id="PTHR10807">
    <property type="entry name" value="MYOTUBULARIN-RELATED"/>
    <property type="match status" value="1"/>
</dbReference>
<dbReference type="GO" id="GO:0016020">
    <property type="term" value="C:membrane"/>
    <property type="evidence" value="ECO:0007669"/>
    <property type="project" value="TreeGrafter"/>
</dbReference>
<dbReference type="InterPro" id="IPR010569">
    <property type="entry name" value="Myotubularin-like_Pase_dom"/>
</dbReference>
<accession>A0A7S3HCL5</accession>
<dbReference type="EMBL" id="HBIC01039033">
    <property type="protein sequence ID" value="CAE0291182.1"/>
    <property type="molecule type" value="Transcribed_RNA"/>
</dbReference>
<feature type="compositionally biased region" description="Basic and acidic residues" evidence="1">
    <location>
        <begin position="246"/>
        <end position="258"/>
    </location>
</feature>
<reference evidence="3" key="1">
    <citation type="submission" date="2021-01" db="EMBL/GenBank/DDBJ databases">
        <authorList>
            <person name="Corre E."/>
            <person name="Pelletier E."/>
            <person name="Niang G."/>
            <person name="Scheremetjew M."/>
            <person name="Finn R."/>
            <person name="Kale V."/>
            <person name="Holt S."/>
            <person name="Cochrane G."/>
            <person name="Meng A."/>
            <person name="Brown T."/>
            <person name="Cohen L."/>
        </authorList>
    </citation>
    <scope>NUCLEOTIDE SEQUENCE</scope>
    <source>
        <strain evidence="3">CCAP 955/1</strain>
    </source>
</reference>
<protein>
    <recommendedName>
        <fullName evidence="2">Myotubularin phosphatase domain-containing protein</fullName>
    </recommendedName>
</protein>
<evidence type="ECO:0000313" key="3">
    <source>
        <dbReference type="EMBL" id="CAE0291182.1"/>
    </source>
</evidence>
<feature type="region of interest" description="Disordered" evidence="1">
    <location>
        <begin position="214"/>
        <end position="312"/>
    </location>
</feature>
<proteinExistence type="predicted"/>
<feature type="compositionally biased region" description="Polar residues" evidence="1">
    <location>
        <begin position="527"/>
        <end position="537"/>
    </location>
</feature>